<organism evidence="1">
    <name type="scientific">Anguilla anguilla</name>
    <name type="common">European freshwater eel</name>
    <name type="synonym">Muraena anguilla</name>
    <dbReference type="NCBI Taxonomy" id="7936"/>
    <lineage>
        <taxon>Eukaryota</taxon>
        <taxon>Metazoa</taxon>
        <taxon>Chordata</taxon>
        <taxon>Craniata</taxon>
        <taxon>Vertebrata</taxon>
        <taxon>Euteleostomi</taxon>
        <taxon>Actinopterygii</taxon>
        <taxon>Neopterygii</taxon>
        <taxon>Teleostei</taxon>
        <taxon>Anguilliformes</taxon>
        <taxon>Anguillidae</taxon>
        <taxon>Anguilla</taxon>
    </lineage>
</organism>
<protein>
    <submittedName>
        <fullName evidence="1">Uncharacterized protein</fullName>
    </submittedName>
</protein>
<dbReference type="AlphaFoldDB" id="A0A0E9PK00"/>
<sequence length="29" mass="3244">MGSQKCIFPFCNPPAFLRSHYGGGWTELV</sequence>
<name>A0A0E9PK00_ANGAN</name>
<reference evidence="1" key="2">
    <citation type="journal article" date="2015" name="Fish Shellfish Immunol.">
        <title>Early steps in the European eel (Anguilla anguilla)-Vibrio vulnificus interaction in the gills: Role of the RtxA13 toxin.</title>
        <authorList>
            <person name="Callol A."/>
            <person name="Pajuelo D."/>
            <person name="Ebbesson L."/>
            <person name="Teles M."/>
            <person name="MacKenzie S."/>
            <person name="Amaro C."/>
        </authorList>
    </citation>
    <scope>NUCLEOTIDE SEQUENCE</scope>
</reference>
<reference evidence="1" key="1">
    <citation type="submission" date="2014-11" db="EMBL/GenBank/DDBJ databases">
        <authorList>
            <person name="Amaro Gonzalez C."/>
        </authorList>
    </citation>
    <scope>NUCLEOTIDE SEQUENCE</scope>
</reference>
<dbReference type="EMBL" id="GBXM01103763">
    <property type="protein sequence ID" value="JAH04814.1"/>
    <property type="molecule type" value="Transcribed_RNA"/>
</dbReference>
<proteinExistence type="predicted"/>
<evidence type="ECO:0000313" key="1">
    <source>
        <dbReference type="EMBL" id="JAH04814.1"/>
    </source>
</evidence>
<accession>A0A0E9PK00</accession>